<sequence>MNVAATLPEVTQEDRLRADLYNYLGVMLSGPPDQMLLDQTANLEGDETPLGQAIQGLARVAKVSRPKSVRTEFNALFIGLGRGELLPYASYYLTGFLNEKPLANLRKTMASLGMTRAQDVFEPEDNIASLMEMMAGMIVGRFGRVATISEQQQFFNAHIGSWAAHYFADLQAAKSSVLYASVGAVGAAFMDIEREAFRMTKAER</sequence>
<name>A0A1I6QA83_9RHOB</name>
<evidence type="ECO:0000313" key="2">
    <source>
        <dbReference type="EMBL" id="SFS49381.1"/>
    </source>
</evidence>
<dbReference type="RefSeq" id="WP_093914843.1">
    <property type="nucleotide sequence ID" value="NZ_FPAJ01000001.1"/>
</dbReference>
<reference evidence="3" key="1">
    <citation type="submission" date="2016-10" db="EMBL/GenBank/DDBJ databases">
        <authorList>
            <person name="Varghese N."/>
            <person name="Submissions S."/>
        </authorList>
    </citation>
    <scope>NUCLEOTIDE SEQUENCE [LARGE SCALE GENOMIC DNA]</scope>
    <source>
        <strain evidence="3">DSM 23422</strain>
    </source>
</reference>
<dbReference type="EMBL" id="FPAJ01000001">
    <property type="protein sequence ID" value="SFS49381.1"/>
    <property type="molecule type" value="Genomic_DNA"/>
</dbReference>
<dbReference type="InterPro" id="IPR036411">
    <property type="entry name" value="TorD-like_sf"/>
</dbReference>
<evidence type="ECO:0000256" key="1">
    <source>
        <dbReference type="ARBA" id="ARBA00023186"/>
    </source>
</evidence>
<dbReference type="InterPro" id="IPR020945">
    <property type="entry name" value="DMSO/NO3_reduct_chaperone"/>
</dbReference>
<dbReference type="OrthoDB" id="8526323at2"/>
<dbReference type="InterPro" id="IPR050289">
    <property type="entry name" value="TorD/DmsD_chaperones"/>
</dbReference>
<proteinExistence type="predicted"/>
<keyword evidence="3" id="KW-1185">Reference proteome</keyword>
<keyword evidence="1" id="KW-0143">Chaperone</keyword>
<dbReference type="STRING" id="394264.SAMN04488040_0605"/>
<dbReference type="PANTHER" id="PTHR34227:SF1">
    <property type="entry name" value="DIMETHYL SULFOXIDE REDUCTASE CHAPERONE-RELATED"/>
    <property type="match status" value="1"/>
</dbReference>
<dbReference type="AlphaFoldDB" id="A0A1I6QA83"/>
<dbReference type="SUPFAM" id="SSF89155">
    <property type="entry name" value="TorD-like"/>
    <property type="match status" value="1"/>
</dbReference>
<dbReference type="Pfam" id="PF02613">
    <property type="entry name" value="Nitrate_red_del"/>
    <property type="match status" value="1"/>
</dbReference>
<dbReference type="Proteomes" id="UP000199239">
    <property type="component" value="Unassembled WGS sequence"/>
</dbReference>
<dbReference type="PANTHER" id="PTHR34227">
    <property type="entry name" value="CHAPERONE PROTEIN YCDY"/>
    <property type="match status" value="1"/>
</dbReference>
<gene>
    <name evidence="2" type="ORF">SAMN04488040_0605</name>
</gene>
<evidence type="ECO:0000313" key="3">
    <source>
        <dbReference type="Proteomes" id="UP000199239"/>
    </source>
</evidence>
<dbReference type="Gene3D" id="1.10.3480.10">
    <property type="entry name" value="TorD-like"/>
    <property type="match status" value="1"/>
</dbReference>
<accession>A0A1I6QA83</accession>
<protein>
    <submittedName>
        <fullName evidence="2">Chaperone TorD involved in molybdoenzyme TorA maturation</fullName>
    </submittedName>
</protein>
<organism evidence="2 3">
    <name type="scientific">Sulfitobacter marinus</name>
    <dbReference type="NCBI Taxonomy" id="394264"/>
    <lineage>
        <taxon>Bacteria</taxon>
        <taxon>Pseudomonadati</taxon>
        <taxon>Pseudomonadota</taxon>
        <taxon>Alphaproteobacteria</taxon>
        <taxon>Rhodobacterales</taxon>
        <taxon>Roseobacteraceae</taxon>
        <taxon>Sulfitobacter</taxon>
    </lineage>
</organism>